<reference evidence="1 3" key="2">
    <citation type="journal article" date="2014" name="BMC Genomics">
        <title>An improved genome release (version Mt4.0) for the model legume Medicago truncatula.</title>
        <authorList>
            <person name="Tang H."/>
            <person name="Krishnakumar V."/>
            <person name="Bidwell S."/>
            <person name="Rosen B."/>
            <person name="Chan A."/>
            <person name="Zhou S."/>
            <person name="Gentzbittel L."/>
            <person name="Childs K.L."/>
            <person name="Yandell M."/>
            <person name="Gundlach H."/>
            <person name="Mayer K.F."/>
            <person name="Schwartz D.C."/>
            <person name="Town C.D."/>
        </authorList>
    </citation>
    <scope>GENOME REANNOTATION</scope>
    <source>
        <strain evidence="2 3">cv. Jemalong A17</strain>
    </source>
</reference>
<dbReference type="EnsemblPlants" id="AES80001">
    <property type="protein sequence ID" value="AES80001"/>
    <property type="gene ID" value="MTR_7g075630"/>
</dbReference>
<dbReference type="GO" id="GO:0020037">
    <property type="term" value="F:heme binding"/>
    <property type="evidence" value="ECO:0007669"/>
    <property type="project" value="InterPro"/>
</dbReference>
<accession>G7L1D2</accession>
<dbReference type="PANTHER" id="PTHR24299:SF59">
    <property type="entry name" value="CYTOCHROME P450 SUPERFAMILY PROTEIN"/>
    <property type="match status" value="1"/>
</dbReference>
<evidence type="ECO:0000313" key="1">
    <source>
        <dbReference type="EMBL" id="AES80001.1"/>
    </source>
</evidence>
<dbReference type="Proteomes" id="UP000002051">
    <property type="component" value="Unassembled WGS sequence"/>
</dbReference>
<evidence type="ECO:0000313" key="2">
    <source>
        <dbReference type="EnsemblPlants" id="AES80001"/>
    </source>
</evidence>
<protein>
    <submittedName>
        <fullName evidence="1">Cytochrome P450 family protein</fullName>
    </submittedName>
</protein>
<reference evidence="2" key="3">
    <citation type="submission" date="2015-04" db="UniProtKB">
        <authorList>
            <consortium name="EnsemblPlants"/>
        </authorList>
    </citation>
    <scope>IDENTIFICATION</scope>
    <source>
        <strain evidence="2">cv. Jemalong A17</strain>
    </source>
</reference>
<dbReference type="GO" id="GO:0004497">
    <property type="term" value="F:monooxygenase activity"/>
    <property type="evidence" value="ECO:0007669"/>
    <property type="project" value="InterPro"/>
</dbReference>
<organism evidence="1 3">
    <name type="scientific">Medicago truncatula</name>
    <name type="common">Barrel medic</name>
    <name type="synonym">Medicago tribuloides</name>
    <dbReference type="NCBI Taxonomy" id="3880"/>
    <lineage>
        <taxon>Eukaryota</taxon>
        <taxon>Viridiplantae</taxon>
        <taxon>Streptophyta</taxon>
        <taxon>Embryophyta</taxon>
        <taxon>Tracheophyta</taxon>
        <taxon>Spermatophyta</taxon>
        <taxon>Magnoliopsida</taxon>
        <taxon>eudicotyledons</taxon>
        <taxon>Gunneridae</taxon>
        <taxon>Pentapetalae</taxon>
        <taxon>rosids</taxon>
        <taxon>fabids</taxon>
        <taxon>Fabales</taxon>
        <taxon>Fabaceae</taxon>
        <taxon>Papilionoideae</taxon>
        <taxon>50 kb inversion clade</taxon>
        <taxon>NPAAA clade</taxon>
        <taxon>Hologalegina</taxon>
        <taxon>IRL clade</taxon>
        <taxon>Trifolieae</taxon>
        <taxon>Medicago</taxon>
    </lineage>
</organism>
<sequence>MNTQKSCSFHFHQDHTHLRTLKNPHKSLTKKLSKIYGPIMTLKLGNITSIVISSPQLTKQVARIIGLREWKILQR</sequence>
<dbReference type="GO" id="GO:0016705">
    <property type="term" value="F:oxidoreductase activity, acting on paired donors, with incorporation or reduction of molecular oxygen"/>
    <property type="evidence" value="ECO:0007669"/>
    <property type="project" value="InterPro"/>
</dbReference>
<dbReference type="PANTHER" id="PTHR24299">
    <property type="entry name" value="CYTOCHROME P450 FAMILY 1"/>
    <property type="match status" value="1"/>
</dbReference>
<dbReference type="AlphaFoldDB" id="G7L1D2"/>
<dbReference type="EMBL" id="CM001223">
    <property type="protein sequence ID" value="AES80001.1"/>
    <property type="molecule type" value="Genomic_DNA"/>
</dbReference>
<dbReference type="GO" id="GO:0005506">
    <property type="term" value="F:iron ion binding"/>
    <property type="evidence" value="ECO:0007669"/>
    <property type="project" value="InterPro"/>
</dbReference>
<name>G7L1D2_MEDTR</name>
<evidence type="ECO:0000313" key="3">
    <source>
        <dbReference type="Proteomes" id="UP000002051"/>
    </source>
</evidence>
<reference evidence="1 3" key="1">
    <citation type="journal article" date="2011" name="Nature">
        <title>The Medicago genome provides insight into the evolution of rhizobial symbioses.</title>
        <authorList>
            <person name="Young N.D."/>
            <person name="Debelle F."/>
            <person name="Oldroyd G.E."/>
            <person name="Geurts R."/>
            <person name="Cannon S.B."/>
            <person name="Udvardi M.K."/>
            <person name="Benedito V.A."/>
            <person name="Mayer K.F."/>
            <person name="Gouzy J."/>
            <person name="Schoof H."/>
            <person name="Van de Peer Y."/>
            <person name="Proost S."/>
            <person name="Cook D.R."/>
            <person name="Meyers B.C."/>
            <person name="Spannagl M."/>
            <person name="Cheung F."/>
            <person name="De Mita S."/>
            <person name="Krishnakumar V."/>
            <person name="Gundlach H."/>
            <person name="Zhou S."/>
            <person name="Mudge J."/>
            <person name="Bharti A.K."/>
            <person name="Murray J.D."/>
            <person name="Naoumkina M.A."/>
            <person name="Rosen B."/>
            <person name="Silverstein K.A."/>
            <person name="Tang H."/>
            <person name="Rombauts S."/>
            <person name="Zhao P.X."/>
            <person name="Zhou P."/>
            <person name="Barbe V."/>
            <person name="Bardou P."/>
            <person name="Bechner M."/>
            <person name="Bellec A."/>
            <person name="Berger A."/>
            <person name="Berges H."/>
            <person name="Bidwell S."/>
            <person name="Bisseling T."/>
            <person name="Choisne N."/>
            <person name="Couloux A."/>
            <person name="Denny R."/>
            <person name="Deshpande S."/>
            <person name="Dai X."/>
            <person name="Doyle J.J."/>
            <person name="Dudez A.M."/>
            <person name="Farmer A.D."/>
            <person name="Fouteau S."/>
            <person name="Franken C."/>
            <person name="Gibelin C."/>
            <person name="Gish J."/>
            <person name="Goldstein S."/>
            <person name="Gonzalez A.J."/>
            <person name="Green P.J."/>
            <person name="Hallab A."/>
            <person name="Hartog M."/>
            <person name="Hua A."/>
            <person name="Humphray S.J."/>
            <person name="Jeong D.H."/>
            <person name="Jing Y."/>
            <person name="Jocker A."/>
            <person name="Kenton S.M."/>
            <person name="Kim D.J."/>
            <person name="Klee K."/>
            <person name="Lai H."/>
            <person name="Lang C."/>
            <person name="Lin S."/>
            <person name="Macmil S.L."/>
            <person name="Magdelenat G."/>
            <person name="Matthews L."/>
            <person name="McCorrison J."/>
            <person name="Monaghan E.L."/>
            <person name="Mun J.H."/>
            <person name="Najar F.Z."/>
            <person name="Nicholson C."/>
            <person name="Noirot C."/>
            <person name="O'Bleness M."/>
            <person name="Paule C.R."/>
            <person name="Poulain J."/>
            <person name="Prion F."/>
            <person name="Qin B."/>
            <person name="Qu C."/>
            <person name="Retzel E.F."/>
            <person name="Riddle C."/>
            <person name="Sallet E."/>
            <person name="Samain S."/>
            <person name="Samson N."/>
            <person name="Sanders I."/>
            <person name="Saurat O."/>
            <person name="Scarpelli C."/>
            <person name="Schiex T."/>
            <person name="Segurens B."/>
            <person name="Severin A.J."/>
            <person name="Sherrier D.J."/>
            <person name="Shi R."/>
            <person name="Sims S."/>
            <person name="Singer S.R."/>
            <person name="Sinharoy S."/>
            <person name="Sterck L."/>
            <person name="Viollet A."/>
            <person name="Wang B.B."/>
            <person name="Wang K."/>
            <person name="Wang M."/>
            <person name="Wang X."/>
            <person name="Warfsmann J."/>
            <person name="Weissenbach J."/>
            <person name="White D.D."/>
            <person name="White J.D."/>
            <person name="Wiley G.B."/>
            <person name="Wincker P."/>
            <person name="Xing Y."/>
            <person name="Yang L."/>
            <person name="Yao Z."/>
            <person name="Ying F."/>
            <person name="Zhai J."/>
            <person name="Zhou L."/>
            <person name="Zuber A."/>
            <person name="Denarie J."/>
            <person name="Dixon R.A."/>
            <person name="May G.D."/>
            <person name="Schwartz D.C."/>
            <person name="Rogers J."/>
            <person name="Quetier F."/>
            <person name="Town C.D."/>
            <person name="Roe B.A."/>
        </authorList>
    </citation>
    <scope>NUCLEOTIDE SEQUENCE [LARGE SCALE GENOMIC DNA]</scope>
    <source>
        <strain evidence="1">A17</strain>
        <strain evidence="2 3">cv. Jemalong A17</strain>
    </source>
</reference>
<dbReference type="SUPFAM" id="SSF48264">
    <property type="entry name" value="Cytochrome P450"/>
    <property type="match status" value="1"/>
</dbReference>
<dbReference type="InterPro" id="IPR036396">
    <property type="entry name" value="Cyt_P450_sf"/>
</dbReference>
<keyword evidence="3" id="KW-1185">Reference proteome</keyword>
<proteinExistence type="predicted"/>
<gene>
    <name evidence="1" type="ordered locus">MTR_7g075630</name>
</gene>
<dbReference type="PaxDb" id="3880-AES80001"/>
<dbReference type="Gene3D" id="1.10.630.10">
    <property type="entry name" value="Cytochrome P450"/>
    <property type="match status" value="1"/>
</dbReference>
<dbReference type="HOGENOM" id="CLU_2674875_0_0_1"/>